<proteinExistence type="predicted"/>
<sequence length="85" mass="9981">MNRNLMYGYYHTDSKAINVTESSEKNNNKPRMEVACNCNRSPETIQCRGCGKSFVGRKRILCQQHRNTIHLMDFSFCVFCKQRLE</sequence>
<protein>
    <recommendedName>
        <fullName evidence="3">C2H2-type domain-containing protein</fullName>
    </recommendedName>
</protein>
<evidence type="ECO:0008006" key="3">
    <source>
        <dbReference type="Google" id="ProtNLM"/>
    </source>
</evidence>
<reference evidence="1 2" key="1">
    <citation type="submission" date="2022-05" db="EMBL/GenBank/DDBJ databases">
        <authorList>
            <consortium name="Genoscope - CEA"/>
            <person name="William W."/>
        </authorList>
    </citation>
    <scope>NUCLEOTIDE SEQUENCE [LARGE SCALE GENOMIC DNA]</scope>
</reference>
<dbReference type="Proteomes" id="UP001159428">
    <property type="component" value="Unassembled WGS sequence"/>
</dbReference>
<organism evidence="1 2">
    <name type="scientific">Pocillopora meandrina</name>
    <dbReference type="NCBI Taxonomy" id="46732"/>
    <lineage>
        <taxon>Eukaryota</taxon>
        <taxon>Metazoa</taxon>
        <taxon>Cnidaria</taxon>
        <taxon>Anthozoa</taxon>
        <taxon>Hexacorallia</taxon>
        <taxon>Scleractinia</taxon>
        <taxon>Astrocoeniina</taxon>
        <taxon>Pocilloporidae</taxon>
        <taxon>Pocillopora</taxon>
    </lineage>
</organism>
<keyword evidence="2" id="KW-1185">Reference proteome</keyword>
<evidence type="ECO:0000313" key="2">
    <source>
        <dbReference type="Proteomes" id="UP001159428"/>
    </source>
</evidence>
<evidence type="ECO:0000313" key="1">
    <source>
        <dbReference type="EMBL" id="CAH3045525.1"/>
    </source>
</evidence>
<comment type="caution">
    <text evidence="1">The sequence shown here is derived from an EMBL/GenBank/DDBJ whole genome shotgun (WGS) entry which is preliminary data.</text>
</comment>
<name>A0AAU9W550_9CNID</name>
<gene>
    <name evidence="1" type="ORF">PMEA_00033592</name>
</gene>
<accession>A0AAU9W550</accession>
<dbReference type="AlphaFoldDB" id="A0AAU9W550"/>
<dbReference type="EMBL" id="CALNXJ010000008">
    <property type="protein sequence ID" value="CAH3045525.1"/>
    <property type="molecule type" value="Genomic_DNA"/>
</dbReference>